<reference evidence="3 4" key="1">
    <citation type="submission" date="2019-03" db="EMBL/GenBank/DDBJ databases">
        <title>The complete genome sequence of Neokomagataea sp. Jb2 NBRC113641.</title>
        <authorList>
            <person name="Chua K.-O."/>
            <person name="Chan K.-G."/>
            <person name="See-Too W.-S."/>
        </authorList>
    </citation>
    <scope>NUCLEOTIDE SEQUENCE [LARGE SCALE GENOMIC DNA]</scope>
    <source>
        <strain evidence="3 4">Jb2</strain>
    </source>
</reference>
<accession>A0A506UM54</accession>
<sequence>MKFLGRFLWFALRYWGAKMWAFDLLAGWGCTLTEHRNAQGIYEPSCACVWVLSFTCLALLAFPFIAAVVDLVETLARAVREVPMMVKFSRAVRKYSAIAGRDRPEGEDVAASRPSAGTEREPEEEEAPLPFRTRLRIWAWWVANIVALLTVGMCLSHISEAVGEDIVAYGGLGIIAGLLIRGAGTIGQALRALQRAMLAADRARFG</sequence>
<feature type="region of interest" description="Disordered" evidence="1">
    <location>
        <begin position="103"/>
        <end position="126"/>
    </location>
</feature>
<evidence type="ECO:0000313" key="3">
    <source>
        <dbReference type="EMBL" id="TPW34426.1"/>
    </source>
</evidence>
<dbReference type="RefSeq" id="WP_165601008.1">
    <property type="nucleotide sequence ID" value="NZ_SORZ01000002.1"/>
</dbReference>
<evidence type="ECO:0000256" key="2">
    <source>
        <dbReference type="SAM" id="Phobius"/>
    </source>
</evidence>
<dbReference type="Proteomes" id="UP000315037">
    <property type="component" value="Unassembled WGS sequence"/>
</dbReference>
<gene>
    <name evidence="3" type="ORF">E3202_08035</name>
</gene>
<dbReference type="AlphaFoldDB" id="A0A506UM54"/>
<keyword evidence="2" id="KW-0812">Transmembrane</keyword>
<keyword evidence="2" id="KW-0472">Membrane</keyword>
<name>A0A506UM54_9PROT</name>
<dbReference type="EMBL" id="SORZ01000002">
    <property type="protein sequence ID" value="TPW34426.1"/>
    <property type="molecule type" value="Genomic_DNA"/>
</dbReference>
<evidence type="ECO:0000313" key="4">
    <source>
        <dbReference type="Proteomes" id="UP000315037"/>
    </source>
</evidence>
<evidence type="ECO:0000256" key="1">
    <source>
        <dbReference type="SAM" id="MobiDB-lite"/>
    </source>
</evidence>
<organism evidence="3 4">
    <name type="scientific">Oecophyllibacter saccharovorans</name>
    <dbReference type="NCBI Taxonomy" id="2558360"/>
    <lineage>
        <taxon>Bacteria</taxon>
        <taxon>Pseudomonadati</taxon>
        <taxon>Pseudomonadota</taxon>
        <taxon>Alphaproteobacteria</taxon>
        <taxon>Acetobacterales</taxon>
        <taxon>Acetobacteraceae</taxon>
        <taxon>Oecophyllibacter</taxon>
    </lineage>
</organism>
<feature type="transmembrane region" description="Helical" evidence="2">
    <location>
        <begin position="166"/>
        <end position="187"/>
    </location>
</feature>
<feature type="transmembrane region" description="Helical" evidence="2">
    <location>
        <begin position="138"/>
        <end position="160"/>
    </location>
</feature>
<protein>
    <submittedName>
        <fullName evidence="3">Uncharacterized protein</fullName>
    </submittedName>
</protein>
<proteinExistence type="predicted"/>
<keyword evidence="4" id="KW-1185">Reference proteome</keyword>
<comment type="caution">
    <text evidence="3">The sequence shown here is derived from an EMBL/GenBank/DDBJ whole genome shotgun (WGS) entry which is preliminary data.</text>
</comment>
<keyword evidence="2" id="KW-1133">Transmembrane helix</keyword>
<feature type="transmembrane region" description="Helical" evidence="2">
    <location>
        <begin position="49"/>
        <end position="72"/>
    </location>
</feature>